<gene>
    <name evidence="2" type="ORF">DFP72DRAFT_1099521</name>
</gene>
<evidence type="ECO:0000256" key="1">
    <source>
        <dbReference type="SAM" id="SignalP"/>
    </source>
</evidence>
<protein>
    <submittedName>
        <fullName evidence="2">Uncharacterized protein</fullName>
    </submittedName>
</protein>
<evidence type="ECO:0000313" key="2">
    <source>
        <dbReference type="EMBL" id="KAF6743592.1"/>
    </source>
</evidence>
<comment type="caution">
    <text evidence="2">The sequence shown here is derived from an EMBL/GenBank/DDBJ whole genome shotgun (WGS) entry which is preliminary data.</text>
</comment>
<proteinExistence type="predicted"/>
<dbReference type="AlphaFoldDB" id="A0A8H6HCG6"/>
<feature type="signal peptide" evidence="1">
    <location>
        <begin position="1"/>
        <end position="21"/>
    </location>
</feature>
<dbReference type="EMBL" id="JACGCI010000141">
    <property type="protein sequence ID" value="KAF6743592.1"/>
    <property type="molecule type" value="Genomic_DNA"/>
</dbReference>
<dbReference type="OrthoDB" id="3120613at2759"/>
<reference evidence="2 3" key="1">
    <citation type="submission" date="2020-07" db="EMBL/GenBank/DDBJ databases">
        <title>Comparative genomics of pyrophilous fungi reveals a link between fire events and developmental genes.</title>
        <authorList>
            <consortium name="DOE Joint Genome Institute"/>
            <person name="Steindorff A.S."/>
            <person name="Carver A."/>
            <person name="Calhoun S."/>
            <person name="Stillman K."/>
            <person name="Liu H."/>
            <person name="Lipzen A."/>
            <person name="Pangilinan J."/>
            <person name="Labutti K."/>
            <person name="Bruns T.D."/>
            <person name="Grigoriev I.V."/>
        </authorList>
    </citation>
    <scope>NUCLEOTIDE SEQUENCE [LARGE SCALE GENOMIC DNA]</scope>
    <source>
        <strain evidence="2 3">CBS 144469</strain>
    </source>
</reference>
<feature type="chain" id="PRO_5034218764" evidence="1">
    <location>
        <begin position="22"/>
        <end position="121"/>
    </location>
</feature>
<sequence>MRPTVLTILPTAFFLVSLVQGYEHRFRNPATQTHSINAFDDLDTITYMREEAMLSVLSTRAILDELAKRKEETGVFLECGICKGRWKTKEDGRKWLCKGYVRRHHYRSVIAPLDPPQERHP</sequence>
<keyword evidence="1" id="KW-0732">Signal</keyword>
<accession>A0A8H6HCG6</accession>
<evidence type="ECO:0000313" key="3">
    <source>
        <dbReference type="Proteomes" id="UP000521943"/>
    </source>
</evidence>
<name>A0A8H6HCG6_9AGAR</name>
<dbReference type="Proteomes" id="UP000521943">
    <property type="component" value="Unassembled WGS sequence"/>
</dbReference>
<organism evidence="2 3">
    <name type="scientific">Ephemerocybe angulata</name>
    <dbReference type="NCBI Taxonomy" id="980116"/>
    <lineage>
        <taxon>Eukaryota</taxon>
        <taxon>Fungi</taxon>
        <taxon>Dikarya</taxon>
        <taxon>Basidiomycota</taxon>
        <taxon>Agaricomycotina</taxon>
        <taxon>Agaricomycetes</taxon>
        <taxon>Agaricomycetidae</taxon>
        <taxon>Agaricales</taxon>
        <taxon>Agaricineae</taxon>
        <taxon>Psathyrellaceae</taxon>
        <taxon>Ephemerocybe</taxon>
    </lineage>
</organism>
<keyword evidence="3" id="KW-1185">Reference proteome</keyword>